<evidence type="ECO:0000256" key="3">
    <source>
        <dbReference type="ARBA" id="ARBA00022691"/>
    </source>
</evidence>
<dbReference type="CDD" id="cd02440">
    <property type="entry name" value="AdoMet_MTases"/>
    <property type="match status" value="1"/>
</dbReference>
<dbReference type="Proteomes" id="UP000036449">
    <property type="component" value="Unassembled WGS sequence"/>
</dbReference>
<gene>
    <name evidence="5" type="ORF">VQ03_01770</name>
</gene>
<accession>A0A0J6TG91</accession>
<keyword evidence="1 5" id="KW-0489">Methyltransferase</keyword>
<dbReference type="InterPro" id="IPR013216">
    <property type="entry name" value="Methyltransf_11"/>
</dbReference>
<dbReference type="EMBL" id="LABZ01000011">
    <property type="protein sequence ID" value="KMO44723.1"/>
    <property type="molecule type" value="Genomic_DNA"/>
</dbReference>
<evidence type="ECO:0000259" key="4">
    <source>
        <dbReference type="Pfam" id="PF08241"/>
    </source>
</evidence>
<protein>
    <submittedName>
        <fullName evidence="5">Methyltransferase</fullName>
    </submittedName>
</protein>
<dbReference type="SUPFAM" id="SSF53335">
    <property type="entry name" value="S-adenosyl-L-methionine-dependent methyltransferases"/>
    <property type="match status" value="1"/>
</dbReference>
<evidence type="ECO:0000313" key="6">
    <source>
        <dbReference type="Proteomes" id="UP000036449"/>
    </source>
</evidence>
<dbReference type="PANTHER" id="PTHR43464">
    <property type="entry name" value="METHYLTRANSFERASE"/>
    <property type="match status" value="1"/>
</dbReference>
<keyword evidence="3" id="KW-0949">S-adenosyl-L-methionine</keyword>
<sequence length="255" mass="28081">MRRSAAREISETAMSDGWDESAAAWIAGMGETGDFGRTCVLDVPMLARLRGRGFRRALDVGCGEGRFCRRMQDLGIATTGIDPTDALLRRARALDPEGTYLPGRAEALPFADGAFDLVVSYLTLIDIPDIRTAIPEMARVLGPGGTLLIANLTSFATAGGWTEDGDGVRRFRIDDYLEERAEWAEWHGIRVRNWHRPLSLYLGLLLGQGLVLRHFDEPVPHGGEPAKVARYRRVPWFLVMEWEKPGGMVAASGNG</sequence>
<evidence type="ECO:0000313" key="5">
    <source>
        <dbReference type="EMBL" id="KMO44723.1"/>
    </source>
</evidence>
<evidence type="ECO:0000256" key="1">
    <source>
        <dbReference type="ARBA" id="ARBA00022603"/>
    </source>
</evidence>
<feature type="domain" description="Methyltransferase type 11" evidence="4">
    <location>
        <begin position="58"/>
        <end position="149"/>
    </location>
</feature>
<dbReference type="PATRIC" id="fig|1187852.3.peg.362"/>
<dbReference type="PANTHER" id="PTHR43464:SF19">
    <property type="entry name" value="UBIQUINONE BIOSYNTHESIS O-METHYLTRANSFERASE, MITOCHONDRIAL"/>
    <property type="match status" value="1"/>
</dbReference>
<evidence type="ECO:0000256" key="2">
    <source>
        <dbReference type="ARBA" id="ARBA00022679"/>
    </source>
</evidence>
<organism evidence="5 6">
    <name type="scientific">Methylobacterium tarhaniae</name>
    <dbReference type="NCBI Taxonomy" id="1187852"/>
    <lineage>
        <taxon>Bacteria</taxon>
        <taxon>Pseudomonadati</taxon>
        <taxon>Pseudomonadota</taxon>
        <taxon>Alphaproteobacteria</taxon>
        <taxon>Hyphomicrobiales</taxon>
        <taxon>Methylobacteriaceae</taxon>
        <taxon>Methylobacterium</taxon>
    </lineage>
</organism>
<keyword evidence="6" id="KW-1185">Reference proteome</keyword>
<dbReference type="InterPro" id="IPR029063">
    <property type="entry name" value="SAM-dependent_MTases_sf"/>
</dbReference>
<reference evidence="5 6" key="1">
    <citation type="submission" date="2015-03" db="EMBL/GenBank/DDBJ databases">
        <title>Genome sequencing of Methylobacterium tarhaniae DSM 25844.</title>
        <authorList>
            <person name="Chaudhry V."/>
            <person name="Patil P.B."/>
        </authorList>
    </citation>
    <scope>NUCLEOTIDE SEQUENCE [LARGE SCALE GENOMIC DNA]</scope>
    <source>
        <strain evidence="5 6">DSM 25844</strain>
    </source>
</reference>
<proteinExistence type="predicted"/>
<dbReference type="GO" id="GO:0032259">
    <property type="term" value="P:methylation"/>
    <property type="evidence" value="ECO:0007669"/>
    <property type="project" value="UniProtKB-KW"/>
</dbReference>
<comment type="caution">
    <text evidence="5">The sequence shown here is derived from an EMBL/GenBank/DDBJ whole genome shotgun (WGS) entry which is preliminary data.</text>
</comment>
<keyword evidence="2 5" id="KW-0808">Transferase</keyword>
<dbReference type="GO" id="GO:0010420">
    <property type="term" value="F:polyprenyldihydroxybenzoate methyltransferase activity"/>
    <property type="evidence" value="ECO:0007669"/>
    <property type="project" value="TreeGrafter"/>
</dbReference>
<name>A0A0J6TG91_9HYPH</name>
<dbReference type="Gene3D" id="3.40.50.150">
    <property type="entry name" value="Vaccinia Virus protein VP39"/>
    <property type="match status" value="1"/>
</dbReference>
<dbReference type="AlphaFoldDB" id="A0A0J6TG91"/>
<dbReference type="Pfam" id="PF08241">
    <property type="entry name" value="Methyltransf_11"/>
    <property type="match status" value="1"/>
</dbReference>